<sequence>MLCLCSGSNRDGTIFKKRAERTRSAGEGLAVNPLENVLFGDLMA</sequence>
<reference evidence="1" key="1">
    <citation type="journal article" date="2015" name="Proc. Natl. Acad. Sci. U.S.A.">
        <title>Networks of energetic and metabolic interactions define dynamics in microbial communities.</title>
        <authorList>
            <person name="Embree M."/>
            <person name="Liu J.K."/>
            <person name="Al-Bassam M.M."/>
            <person name="Zengler K."/>
        </authorList>
    </citation>
    <scope>NUCLEOTIDE SEQUENCE</scope>
</reference>
<organism evidence="1">
    <name type="scientific">hydrocarbon metagenome</name>
    <dbReference type="NCBI Taxonomy" id="938273"/>
    <lineage>
        <taxon>unclassified sequences</taxon>
        <taxon>metagenomes</taxon>
        <taxon>ecological metagenomes</taxon>
    </lineage>
</organism>
<proteinExistence type="predicted"/>
<dbReference type="EMBL" id="LNQE01001430">
    <property type="protein sequence ID" value="KUG17606.1"/>
    <property type="molecule type" value="Genomic_DNA"/>
</dbReference>
<name>A0A0W8F9P8_9ZZZZ</name>
<comment type="caution">
    <text evidence="1">The sequence shown here is derived from an EMBL/GenBank/DDBJ whole genome shotgun (WGS) entry which is preliminary data.</text>
</comment>
<accession>A0A0W8F9P8</accession>
<evidence type="ECO:0000313" key="1">
    <source>
        <dbReference type="EMBL" id="KUG17606.1"/>
    </source>
</evidence>
<protein>
    <submittedName>
        <fullName evidence="1">Uncharacterized protein</fullName>
    </submittedName>
</protein>
<gene>
    <name evidence="1" type="ORF">ASZ90_012698</name>
</gene>
<dbReference type="AlphaFoldDB" id="A0A0W8F9P8"/>